<dbReference type="EMBL" id="CP036433">
    <property type="protein sequence ID" value="QDU96803.1"/>
    <property type="molecule type" value="Genomic_DNA"/>
</dbReference>
<dbReference type="Proteomes" id="UP000317648">
    <property type="component" value="Chromosome"/>
</dbReference>
<evidence type="ECO:0000313" key="2">
    <source>
        <dbReference type="Proteomes" id="UP000317648"/>
    </source>
</evidence>
<accession>A0A518DY81</accession>
<evidence type="ECO:0000313" key="1">
    <source>
        <dbReference type="EMBL" id="QDU96803.1"/>
    </source>
</evidence>
<name>A0A518DY81_9BACT</name>
<dbReference type="AlphaFoldDB" id="A0A518DY81"/>
<dbReference type="RefSeq" id="WP_145055436.1">
    <property type="nucleotide sequence ID" value="NZ_CP036433.1"/>
</dbReference>
<proteinExistence type="predicted"/>
<sequence>MIVGRVVGPGLLLIGDRLAERFGGFPDRFFLVADRDFVSVKAIIARLFGRRLLDDAGGQPRESFRIDGGYEKKSSDDRWQLIGLDKIN</sequence>
<organism evidence="1 2">
    <name type="scientific">Lignipirellula cremea</name>
    <dbReference type="NCBI Taxonomy" id="2528010"/>
    <lineage>
        <taxon>Bacteria</taxon>
        <taxon>Pseudomonadati</taxon>
        <taxon>Planctomycetota</taxon>
        <taxon>Planctomycetia</taxon>
        <taxon>Pirellulales</taxon>
        <taxon>Pirellulaceae</taxon>
        <taxon>Lignipirellula</taxon>
    </lineage>
</organism>
<reference evidence="1 2" key="1">
    <citation type="submission" date="2019-02" db="EMBL/GenBank/DDBJ databases">
        <title>Deep-cultivation of Planctomycetes and their phenomic and genomic characterization uncovers novel biology.</title>
        <authorList>
            <person name="Wiegand S."/>
            <person name="Jogler M."/>
            <person name="Boedeker C."/>
            <person name="Pinto D."/>
            <person name="Vollmers J."/>
            <person name="Rivas-Marin E."/>
            <person name="Kohn T."/>
            <person name="Peeters S.H."/>
            <person name="Heuer A."/>
            <person name="Rast P."/>
            <person name="Oberbeckmann S."/>
            <person name="Bunk B."/>
            <person name="Jeske O."/>
            <person name="Meyerdierks A."/>
            <person name="Storesund J.E."/>
            <person name="Kallscheuer N."/>
            <person name="Luecker S."/>
            <person name="Lage O.M."/>
            <person name="Pohl T."/>
            <person name="Merkel B.J."/>
            <person name="Hornburger P."/>
            <person name="Mueller R.-W."/>
            <person name="Bruemmer F."/>
            <person name="Labrenz M."/>
            <person name="Spormann A.M."/>
            <person name="Op den Camp H."/>
            <person name="Overmann J."/>
            <person name="Amann R."/>
            <person name="Jetten M.S.M."/>
            <person name="Mascher T."/>
            <person name="Medema M.H."/>
            <person name="Devos D.P."/>
            <person name="Kaster A.-K."/>
            <person name="Ovreas L."/>
            <person name="Rohde M."/>
            <person name="Galperin M.Y."/>
            <person name="Jogler C."/>
        </authorList>
    </citation>
    <scope>NUCLEOTIDE SEQUENCE [LARGE SCALE GENOMIC DNA]</scope>
    <source>
        <strain evidence="1 2">Pla85_3_4</strain>
    </source>
</reference>
<protein>
    <submittedName>
        <fullName evidence="1">Uncharacterized protein</fullName>
    </submittedName>
</protein>
<gene>
    <name evidence="1" type="ORF">Pla8534_46240</name>
</gene>
<dbReference type="KEGG" id="lcre:Pla8534_46240"/>
<keyword evidence="2" id="KW-1185">Reference proteome</keyword>